<proteinExistence type="predicted"/>
<organism evidence="1 2">
    <name type="scientific">Caenorhabditis angaria</name>
    <dbReference type="NCBI Taxonomy" id="860376"/>
    <lineage>
        <taxon>Eukaryota</taxon>
        <taxon>Metazoa</taxon>
        <taxon>Ecdysozoa</taxon>
        <taxon>Nematoda</taxon>
        <taxon>Chromadorea</taxon>
        <taxon>Rhabditida</taxon>
        <taxon>Rhabditina</taxon>
        <taxon>Rhabditomorpha</taxon>
        <taxon>Rhabditoidea</taxon>
        <taxon>Rhabditidae</taxon>
        <taxon>Peloderinae</taxon>
        <taxon>Caenorhabditis</taxon>
    </lineage>
</organism>
<dbReference type="EMBL" id="CANHGI010000003">
    <property type="protein sequence ID" value="CAI5446514.1"/>
    <property type="molecule type" value="Genomic_DNA"/>
</dbReference>
<keyword evidence="2" id="KW-1185">Reference proteome</keyword>
<evidence type="ECO:0000313" key="2">
    <source>
        <dbReference type="Proteomes" id="UP001152747"/>
    </source>
</evidence>
<name>A0A9P1N012_9PELO</name>
<dbReference type="AlphaFoldDB" id="A0A9P1N012"/>
<gene>
    <name evidence="1" type="ORF">CAMP_LOCUS9151</name>
</gene>
<sequence length="91" mass="10871">MFRLEKLSDRRKKCDLKFLEDILSGKSKINLKSLFQIQKSTTRFRINFSYKIAKKKIRGNFFTVRVIPEFLKNIKSYSDDFLDVIIRNACD</sequence>
<dbReference type="Proteomes" id="UP001152747">
    <property type="component" value="Unassembled WGS sequence"/>
</dbReference>
<evidence type="ECO:0000313" key="1">
    <source>
        <dbReference type="EMBL" id="CAI5446514.1"/>
    </source>
</evidence>
<reference evidence="1" key="1">
    <citation type="submission" date="2022-11" db="EMBL/GenBank/DDBJ databases">
        <authorList>
            <person name="Kikuchi T."/>
        </authorList>
    </citation>
    <scope>NUCLEOTIDE SEQUENCE</scope>
    <source>
        <strain evidence="1">PS1010</strain>
    </source>
</reference>
<comment type="caution">
    <text evidence="1">The sequence shown here is derived from an EMBL/GenBank/DDBJ whole genome shotgun (WGS) entry which is preliminary data.</text>
</comment>
<accession>A0A9P1N012</accession>
<protein>
    <submittedName>
        <fullName evidence="1">Uncharacterized protein</fullName>
    </submittedName>
</protein>